<dbReference type="InterPro" id="IPR036278">
    <property type="entry name" value="Sialidase_sf"/>
</dbReference>
<name>W0RKD2_9BACT</name>
<keyword evidence="3" id="KW-1185">Reference proteome</keyword>
<dbReference type="STRING" id="861299.J421_3669"/>
<accession>W0RKD2</accession>
<dbReference type="SUPFAM" id="SSF50939">
    <property type="entry name" value="Sialidases"/>
    <property type="match status" value="1"/>
</dbReference>
<dbReference type="PANTHER" id="PTHR43739:SF5">
    <property type="entry name" value="EXO-ALPHA-SIALIDASE"/>
    <property type="match status" value="1"/>
</dbReference>
<evidence type="ECO:0008006" key="4">
    <source>
        <dbReference type="Google" id="ProtNLM"/>
    </source>
</evidence>
<dbReference type="SUPFAM" id="SSF110296">
    <property type="entry name" value="Oligoxyloglucan reducing end-specific cellobiohydrolase"/>
    <property type="match status" value="1"/>
</dbReference>
<dbReference type="CDD" id="cd15482">
    <property type="entry name" value="Sialidase_non-viral"/>
    <property type="match status" value="2"/>
</dbReference>
<evidence type="ECO:0000256" key="1">
    <source>
        <dbReference type="SAM" id="MobiDB-lite"/>
    </source>
</evidence>
<organism evidence="2 3">
    <name type="scientific">Gemmatirosa kalamazoonensis</name>
    <dbReference type="NCBI Taxonomy" id="861299"/>
    <lineage>
        <taxon>Bacteria</taxon>
        <taxon>Pseudomonadati</taxon>
        <taxon>Gemmatimonadota</taxon>
        <taxon>Gemmatimonadia</taxon>
        <taxon>Gemmatimonadales</taxon>
        <taxon>Gemmatimonadaceae</taxon>
        <taxon>Gemmatirosa</taxon>
    </lineage>
</organism>
<dbReference type="GO" id="GO:0010411">
    <property type="term" value="P:xyloglucan metabolic process"/>
    <property type="evidence" value="ECO:0007669"/>
    <property type="project" value="TreeGrafter"/>
</dbReference>
<sequence length="952" mass="101632">MTTPPDLPGVSRRDFVLRAGQLGAALSLLGPRVTRALGSHSAPDAPPTAAELARLYGGLRWRMLGPFRGGRVDAVSGVPGRPHEFYFGHVNGGVWKTVDGGRTWDPVFDDQPVPSIGALAVAPSAPDVVYVGTGESTLRDSAGYGNGVYKSTDAGRTWTHLGLDDTQHIGKIAIDPRDPNVAFVAAIGHLYAANPTRGVFRTRDGGRTWEKVLYKGPDVGAVEVVIDPTDSRVVYAGLWNTRRPPWYTYAPTNGPGGGIFKSTDGGSTWTQLTNGLPAQGIGRTGIAVSPTNPRRVYAVVDCLVPDPNASAPAAPNAPGAAPQPPGQGGFFRSDDAGATWTKLSGDTALWGRGWYFEKVTVDPKDPDTVYVPNVAVNRSMDGGHTWQVLRGSPGGDDYHQFWVSPDDPNTAIVASDQGAVITRQARAADPREVTWTSWLNQPTAQLYHLSVDYRFPYWVTGAQQDSGAVAVRSRGKFAEISTRDWEPIGAGGESGYTAGDPLHPGIIFGGMGGRYDLAQNVPINGTVPPRADETMRADWTQPLVFSKADPHALYYGSQFVFKTTDGAKSWTRISPDLTRPEGPPPPNLDETAAKHVDRNGKRGVVYTIAPSPLRAPLVWAGTDDGRIHVTSDDGATWQDVTPKAVSAWSRVTMIDASHFDAGTAYASVDRHQLQDFAPYVYRTRDGGKTWQRITNGLPAEGWVHTVKEDRVRRGLLFCGTERALFVSFDDGEQWLPLQLNLPTTSMRDLEIYEDDLIVATHGRGFWVIDDIAPLRQFDPALLSADAFLFKPSDAINYVATSDNGTPLQKDEPQAANPPNGVAIDYWLRAAAAAPVTLEIVDSTGSVVRAYGTNVPPTPGAGGRGGAGGIPNTSPLWRPAPEPFATSAGMHRVVWNPVAAAVGRGGGGGGGGGGFGRGGAPLFGAFTARLTVGGRSYTQTFTVKPDPRSVDAK</sequence>
<proteinExistence type="predicted"/>
<dbReference type="InterPro" id="IPR052025">
    <property type="entry name" value="Xyloglucanase_GH74"/>
</dbReference>
<dbReference type="HOGENOM" id="CLU_004847_0_0_0"/>
<dbReference type="Proteomes" id="UP000019151">
    <property type="component" value="Chromosome"/>
</dbReference>
<dbReference type="InterPro" id="IPR006311">
    <property type="entry name" value="TAT_signal"/>
</dbReference>
<dbReference type="RefSeq" id="WP_025412660.1">
    <property type="nucleotide sequence ID" value="NZ_CP007128.1"/>
</dbReference>
<evidence type="ECO:0000313" key="2">
    <source>
        <dbReference type="EMBL" id="AHG91206.1"/>
    </source>
</evidence>
<dbReference type="Gene3D" id="2.130.10.10">
    <property type="entry name" value="YVTN repeat-like/Quinoprotein amine dehydrogenase"/>
    <property type="match status" value="5"/>
</dbReference>
<dbReference type="PANTHER" id="PTHR43739">
    <property type="entry name" value="XYLOGLUCANASE (EUROFUNG)"/>
    <property type="match status" value="1"/>
</dbReference>
<feature type="compositionally biased region" description="Low complexity" evidence="1">
    <location>
        <begin position="310"/>
        <end position="320"/>
    </location>
</feature>
<dbReference type="InParanoid" id="W0RKD2"/>
<feature type="region of interest" description="Disordered" evidence="1">
    <location>
        <begin position="310"/>
        <end position="337"/>
    </location>
</feature>
<gene>
    <name evidence="2" type="ORF">J421_3669</name>
</gene>
<protein>
    <recommendedName>
        <fullName evidence="4">Sortilin N-terminal domain-containing protein</fullName>
    </recommendedName>
</protein>
<dbReference type="PROSITE" id="PS51318">
    <property type="entry name" value="TAT"/>
    <property type="match status" value="1"/>
</dbReference>
<dbReference type="eggNOG" id="COG4447">
    <property type="taxonomic scope" value="Bacteria"/>
</dbReference>
<dbReference type="AlphaFoldDB" id="W0RKD2"/>
<dbReference type="InterPro" id="IPR015943">
    <property type="entry name" value="WD40/YVTN_repeat-like_dom_sf"/>
</dbReference>
<dbReference type="KEGG" id="gba:J421_3669"/>
<evidence type="ECO:0000313" key="3">
    <source>
        <dbReference type="Proteomes" id="UP000019151"/>
    </source>
</evidence>
<dbReference type="EMBL" id="CP007128">
    <property type="protein sequence ID" value="AHG91206.1"/>
    <property type="molecule type" value="Genomic_DNA"/>
</dbReference>
<reference evidence="2 3" key="1">
    <citation type="journal article" date="2014" name="Genome Announc.">
        <title>Genome Sequence and Methylome of Soil Bacterium Gemmatirosa kalamazoonensis KBS708T, a Member of the Rarely Cultivated Gemmatimonadetes Phylum.</title>
        <authorList>
            <person name="Debruyn J.M."/>
            <person name="Radosevich M."/>
            <person name="Wommack K.E."/>
            <person name="Polson S.W."/>
            <person name="Hauser L.J."/>
            <person name="Fawaz M.N."/>
            <person name="Korlach J."/>
            <person name="Tsai Y.C."/>
        </authorList>
    </citation>
    <scope>NUCLEOTIDE SEQUENCE [LARGE SCALE GENOMIC DNA]</scope>
    <source>
        <strain evidence="2 3">KBS708</strain>
    </source>
</reference>